<dbReference type="GO" id="GO:0003341">
    <property type="term" value="P:cilium movement"/>
    <property type="evidence" value="ECO:0007669"/>
    <property type="project" value="TreeGrafter"/>
</dbReference>
<dbReference type="InterPro" id="IPR052004">
    <property type="entry name" value="Dynein_assembly_factor_4"/>
</dbReference>
<dbReference type="AlphaFoldDB" id="A0AAN7V9S8"/>
<evidence type="ECO:0000313" key="3">
    <source>
        <dbReference type="Proteomes" id="UP001329430"/>
    </source>
</evidence>
<dbReference type="Gene3D" id="1.25.40.10">
    <property type="entry name" value="Tetratricopeptide repeat domain"/>
    <property type="match status" value="1"/>
</dbReference>
<dbReference type="Gene3D" id="2.60.40.790">
    <property type="match status" value="1"/>
</dbReference>
<dbReference type="SUPFAM" id="SSF49764">
    <property type="entry name" value="HSP20-like chaperones"/>
    <property type="match status" value="1"/>
</dbReference>
<sequence>MPLIVKDYKWRQSENYVIIQVPLHGVHQSKVDLLTSSTYIKASFEKYFFEAFLLHGVNVSESKCTKTSSEIVFELAKNELVQWESLEIDLPKKEKLNLKKSIIEEEHLRFQEECKKKADDKSELKRIAVREQISLDAQHRNKIEEIKTEAKATALGDLREWEKSIEGDLDEDVPVQRVVKKKKKKLEKCTLAPLPRKTAILHVDFTHRQFPTPSRESQLAEEEEWLRKQAEVRRSVGFVSEDLRPEEKNPQWLNSKGQEFLKAGNYLGAISAFGFAIKLCSEYPDLYIGRSEAHFHQENYFKCAQDCSSAVDLLRPAVPSNLEQRVTCITRKGMALRKMGFLKQCVNELEFAFKLKPDNNELRDVLAEVKLELAKHDEDNEK</sequence>
<protein>
    <recommendedName>
        <fullName evidence="1">CS domain-containing protein</fullName>
    </recommendedName>
</protein>
<comment type="caution">
    <text evidence="2">The sequence shown here is derived from an EMBL/GenBank/DDBJ whole genome shotgun (WGS) entry which is preliminary data.</text>
</comment>
<organism evidence="2 3">
    <name type="scientific">Pyrocoelia pectoralis</name>
    <dbReference type="NCBI Taxonomy" id="417401"/>
    <lineage>
        <taxon>Eukaryota</taxon>
        <taxon>Metazoa</taxon>
        <taxon>Ecdysozoa</taxon>
        <taxon>Arthropoda</taxon>
        <taxon>Hexapoda</taxon>
        <taxon>Insecta</taxon>
        <taxon>Pterygota</taxon>
        <taxon>Neoptera</taxon>
        <taxon>Endopterygota</taxon>
        <taxon>Coleoptera</taxon>
        <taxon>Polyphaga</taxon>
        <taxon>Elateriformia</taxon>
        <taxon>Elateroidea</taxon>
        <taxon>Lampyridae</taxon>
        <taxon>Lampyrinae</taxon>
        <taxon>Pyrocoelia</taxon>
    </lineage>
</organism>
<evidence type="ECO:0000313" key="2">
    <source>
        <dbReference type="EMBL" id="KAK5642204.1"/>
    </source>
</evidence>
<dbReference type="InterPro" id="IPR011990">
    <property type="entry name" value="TPR-like_helical_dom_sf"/>
</dbReference>
<dbReference type="PANTHER" id="PTHR46492:SF1">
    <property type="entry name" value="DYNEIN AXONEMAL ASSEMBLY FACTOR 4"/>
    <property type="match status" value="1"/>
</dbReference>
<reference evidence="2 3" key="1">
    <citation type="journal article" date="2024" name="Insects">
        <title>An Improved Chromosome-Level Genome Assembly of the Firefly Pyrocoelia pectoralis.</title>
        <authorList>
            <person name="Fu X."/>
            <person name="Meyer-Rochow V.B."/>
            <person name="Ballantyne L."/>
            <person name="Zhu X."/>
        </authorList>
    </citation>
    <scope>NUCLEOTIDE SEQUENCE [LARGE SCALE GENOMIC DNA]</scope>
    <source>
        <strain evidence="2">XCY_ONT2</strain>
    </source>
</reference>
<dbReference type="SUPFAM" id="SSF48452">
    <property type="entry name" value="TPR-like"/>
    <property type="match status" value="1"/>
</dbReference>
<name>A0AAN7V9S8_9COLE</name>
<gene>
    <name evidence="2" type="ORF">RI129_008371</name>
</gene>
<dbReference type="Pfam" id="PF04969">
    <property type="entry name" value="CS"/>
    <property type="match status" value="1"/>
</dbReference>
<dbReference type="Proteomes" id="UP001329430">
    <property type="component" value="Chromosome 6"/>
</dbReference>
<dbReference type="GO" id="GO:0036158">
    <property type="term" value="P:outer dynein arm assembly"/>
    <property type="evidence" value="ECO:0007669"/>
    <property type="project" value="TreeGrafter"/>
</dbReference>
<dbReference type="GO" id="GO:0036159">
    <property type="term" value="P:inner dynein arm assembly"/>
    <property type="evidence" value="ECO:0007669"/>
    <property type="project" value="TreeGrafter"/>
</dbReference>
<accession>A0AAN7V9S8</accession>
<dbReference type="InterPro" id="IPR007052">
    <property type="entry name" value="CS_dom"/>
</dbReference>
<dbReference type="PANTHER" id="PTHR46492">
    <property type="entry name" value="DYNEIN ASSEMBLY FACTOR 4, AXONEMAL"/>
    <property type="match status" value="1"/>
</dbReference>
<keyword evidence="3" id="KW-1185">Reference proteome</keyword>
<dbReference type="InterPro" id="IPR008978">
    <property type="entry name" value="HSP20-like_chaperone"/>
</dbReference>
<feature type="domain" description="CS" evidence="1">
    <location>
        <begin position="3"/>
        <end position="87"/>
    </location>
</feature>
<dbReference type="PROSITE" id="PS51203">
    <property type="entry name" value="CS"/>
    <property type="match status" value="1"/>
</dbReference>
<proteinExistence type="predicted"/>
<evidence type="ECO:0000259" key="1">
    <source>
        <dbReference type="PROSITE" id="PS51203"/>
    </source>
</evidence>
<dbReference type="EMBL" id="JAVRBK010000006">
    <property type="protein sequence ID" value="KAK5642204.1"/>
    <property type="molecule type" value="Genomic_DNA"/>
</dbReference>